<dbReference type="GO" id="GO:0005524">
    <property type="term" value="F:ATP binding"/>
    <property type="evidence" value="ECO:0007669"/>
    <property type="project" value="InterPro"/>
</dbReference>
<dbReference type="InterPro" id="IPR027417">
    <property type="entry name" value="P-loop_NTPase"/>
</dbReference>
<feature type="domain" description="ABC transporter" evidence="1">
    <location>
        <begin position="18"/>
        <end position="67"/>
    </location>
</feature>
<dbReference type="AlphaFoldDB" id="A0A382PPE5"/>
<dbReference type="SUPFAM" id="SSF52540">
    <property type="entry name" value="P-loop containing nucleoside triphosphate hydrolases"/>
    <property type="match status" value="1"/>
</dbReference>
<proteinExistence type="predicted"/>
<protein>
    <recommendedName>
        <fullName evidence="1">ABC transporter domain-containing protein</fullName>
    </recommendedName>
</protein>
<name>A0A382PPE5_9ZZZZ</name>
<dbReference type="GO" id="GO:0016887">
    <property type="term" value="F:ATP hydrolysis activity"/>
    <property type="evidence" value="ECO:0007669"/>
    <property type="project" value="InterPro"/>
</dbReference>
<evidence type="ECO:0000313" key="2">
    <source>
        <dbReference type="EMBL" id="SVC74660.1"/>
    </source>
</evidence>
<dbReference type="Pfam" id="PF00005">
    <property type="entry name" value="ABC_tran"/>
    <property type="match status" value="1"/>
</dbReference>
<dbReference type="EMBL" id="UINC01108508">
    <property type="protein sequence ID" value="SVC74660.1"/>
    <property type="molecule type" value="Genomic_DNA"/>
</dbReference>
<accession>A0A382PPE5</accession>
<sequence>MLIKFEGTCLAINKMASNKITTTLESGENLNIIGPSGSGKSSYVNALIGLPSMLKGNVIIDGINLKKFHSS</sequence>
<reference evidence="2" key="1">
    <citation type="submission" date="2018-05" db="EMBL/GenBank/DDBJ databases">
        <authorList>
            <person name="Lanie J.A."/>
            <person name="Ng W.-L."/>
            <person name="Kazmierczak K.M."/>
            <person name="Andrzejewski T.M."/>
            <person name="Davidsen T.M."/>
            <person name="Wayne K.J."/>
            <person name="Tettelin H."/>
            <person name="Glass J.I."/>
            <person name="Rusch D."/>
            <person name="Podicherti R."/>
            <person name="Tsui H.-C.T."/>
            <person name="Winkler M.E."/>
        </authorList>
    </citation>
    <scope>NUCLEOTIDE SEQUENCE</scope>
</reference>
<organism evidence="2">
    <name type="scientific">marine metagenome</name>
    <dbReference type="NCBI Taxonomy" id="408172"/>
    <lineage>
        <taxon>unclassified sequences</taxon>
        <taxon>metagenomes</taxon>
        <taxon>ecological metagenomes</taxon>
    </lineage>
</organism>
<dbReference type="InterPro" id="IPR003439">
    <property type="entry name" value="ABC_transporter-like_ATP-bd"/>
</dbReference>
<evidence type="ECO:0000259" key="1">
    <source>
        <dbReference type="Pfam" id="PF00005"/>
    </source>
</evidence>
<dbReference type="Gene3D" id="3.40.50.300">
    <property type="entry name" value="P-loop containing nucleotide triphosphate hydrolases"/>
    <property type="match status" value="1"/>
</dbReference>
<gene>
    <name evidence="2" type="ORF">METZ01_LOCUS327514</name>
</gene>
<feature type="non-terminal residue" evidence="2">
    <location>
        <position position="71"/>
    </location>
</feature>